<evidence type="ECO:0000256" key="2">
    <source>
        <dbReference type="ARBA" id="ARBA00022692"/>
    </source>
</evidence>
<feature type="transmembrane region" description="Helical" evidence="5">
    <location>
        <begin position="165"/>
        <end position="182"/>
    </location>
</feature>
<proteinExistence type="predicted"/>
<reference evidence="6 7" key="1">
    <citation type="submission" date="2023-11" db="EMBL/GenBank/DDBJ databases">
        <title>Coraliomargarita sp. nov., isolated from marine algae.</title>
        <authorList>
            <person name="Lee J.K."/>
            <person name="Baek J.H."/>
            <person name="Kim J.M."/>
            <person name="Choi D.G."/>
            <person name="Jeon C.O."/>
        </authorList>
    </citation>
    <scope>NUCLEOTIDE SEQUENCE [LARGE SCALE GENOMIC DNA]</scope>
    <source>
        <strain evidence="6 7">J2-16</strain>
    </source>
</reference>
<evidence type="ECO:0000256" key="3">
    <source>
        <dbReference type="ARBA" id="ARBA00022989"/>
    </source>
</evidence>
<keyword evidence="4 5" id="KW-0472">Membrane</keyword>
<evidence type="ECO:0000256" key="5">
    <source>
        <dbReference type="SAM" id="Phobius"/>
    </source>
</evidence>
<keyword evidence="3 5" id="KW-1133">Transmembrane helix</keyword>
<keyword evidence="2 5" id="KW-0812">Transmembrane</keyword>
<dbReference type="Gene3D" id="1.20.1540.10">
    <property type="entry name" value="Rhomboid-like"/>
    <property type="match status" value="1"/>
</dbReference>
<dbReference type="Proteomes" id="UP001324993">
    <property type="component" value="Chromosome"/>
</dbReference>
<dbReference type="EMBL" id="CP138858">
    <property type="protein sequence ID" value="WPJ95483.1"/>
    <property type="molecule type" value="Genomic_DNA"/>
</dbReference>
<accession>A0ABZ0RK61</accession>
<gene>
    <name evidence="6" type="ORF">SH580_18860</name>
</gene>
<evidence type="ECO:0000256" key="4">
    <source>
        <dbReference type="ARBA" id="ARBA00023136"/>
    </source>
</evidence>
<feature type="transmembrane region" description="Helical" evidence="5">
    <location>
        <begin position="68"/>
        <end position="90"/>
    </location>
</feature>
<organism evidence="6 7">
    <name type="scientific">Coraliomargarita algicola</name>
    <dbReference type="NCBI Taxonomy" id="3092156"/>
    <lineage>
        <taxon>Bacteria</taxon>
        <taxon>Pseudomonadati</taxon>
        <taxon>Verrucomicrobiota</taxon>
        <taxon>Opitutia</taxon>
        <taxon>Puniceicoccales</taxon>
        <taxon>Coraliomargaritaceae</taxon>
        <taxon>Coraliomargarita</taxon>
    </lineage>
</organism>
<sequence length="272" mass="31010">MKMLDKLEKRLGFLAVPNVVMTLIIAQLVIYAGMLTGRLEFEGLLLVPKAVFAGEWWRLLSFVLTPPYVPATAFQAIFLAFFWYILWMMSQNLEAQWGTFRLNVFLLTSILFAIAGAFIGQLISPAATLYVAPRFLYYSLFLAFATLNPNIQFLMMFLIPVKVKWLAWIIVGFGFIAVLAMPSIGHRIAFVAPYFGYLLFFKGMLRQSLENRQRRSKFAAERIQSADAALHICEECGASDKSHPDRDFRYKSVAKDMVCLCNICREKHSNSN</sequence>
<comment type="subcellular location">
    <subcellularLocation>
        <location evidence="1">Membrane</location>
        <topology evidence="1">Multi-pass membrane protein</topology>
    </subcellularLocation>
</comment>
<evidence type="ECO:0008006" key="8">
    <source>
        <dbReference type="Google" id="ProtNLM"/>
    </source>
</evidence>
<evidence type="ECO:0000256" key="1">
    <source>
        <dbReference type="ARBA" id="ARBA00004141"/>
    </source>
</evidence>
<dbReference type="InterPro" id="IPR035952">
    <property type="entry name" value="Rhomboid-like_sf"/>
</dbReference>
<feature type="transmembrane region" description="Helical" evidence="5">
    <location>
        <begin position="188"/>
        <end position="205"/>
    </location>
</feature>
<name>A0ABZ0RK61_9BACT</name>
<evidence type="ECO:0000313" key="6">
    <source>
        <dbReference type="EMBL" id="WPJ95483.1"/>
    </source>
</evidence>
<dbReference type="RefSeq" id="WP_319832363.1">
    <property type="nucleotide sequence ID" value="NZ_CP138858.1"/>
</dbReference>
<feature type="transmembrane region" description="Helical" evidence="5">
    <location>
        <begin position="135"/>
        <end position="158"/>
    </location>
</feature>
<protein>
    <recommendedName>
        <fullName evidence="8">Peptidase S54 rhomboid domain-containing protein</fullName>
    </recommendedName>
</protein>
<feature type="transmembrane region" description="Helical" evidence="5">
    <location>
        <begin position="12"/>
        <end position="34"/>
    </location>
</feature>
<evidence type="ECO:0000313" key="7">
    <source>
        <dbReference type="Proteomes" id="UP001324993"/>
    </source>
</evidence>
<feature type="transmembrane region" description="Helical" evidence="5">
    <location>
        <begin position="102"/>
        <end position="123"/>
    </location>
</feature>
<dbReference type="SUPFAM" id="SSF144091">
    <property type="entry name" value="Rhomboid-like"/>
    <property type="match status" value="1"/>
</dbReference>
<keyword evidence="7" id="KW-1185">Reference proteome</keyword>